<dbReference type="KEGG" id="bor:COCMIDRAFT_10301"/>
<proteinExistence type="predicted"/>
<dbReference type="AlphaFoldDB" id="W6YJS1"/>
<reference evidence="2 3" key="1">
    <citation type="journal article" date="2013" name="PLoS Genet.">
        <title>Comparative genome structure, secondary metabolite, and effector coding capacity across Cochliobolus pathogens.</title>
        <authorList>
            <person name="Condon B.J."/>
            <person name="Leng Y."/>
            <person name="Wu D."/>
            <person name="Bushley K.E."/>
            <person name="Ohm R.A."/>
            <person name="Otillar R."/>
            <person name="Martin J."/>
            <person name="Schackwitz W."/>
            <person name="Grimwood J."/>
            <person name="MohdZainudin N."/>
            <person name="Xue C."/>
            <person name="Wang R."/>
            <person name="Manning V.A."/>
            <person name="Dhillon B."/>
            <person name="Tu Z.J."/>
            <person name="Steffenson B.J."/>
            <person name="Salamov A."/>
            <person name="Sun H."/>
            <person name="Lowry S."/>
            <person name="LaButti K."/>
            <person name="Han J."/>
            <person name="Copeland A."/>
            <person name="Lindquist E."/>
            <person name="Barry K."/>
            <person name="Schmutz J."/>
            <person name="Baker S.E."/>
            <person name="Ciuffetti L.M."/>
            <person name="Grigoriev I.V."/>
            <person name="Zhong S."/>
            <person name="Turgeon B.G."/>
        </authorList>
    </citation>
    <scope>NUCLEOTIDE SEQUENCE [LARGE SCALE GENOMIC DNA]</scope>
    <source>
        <strain evidence="2 3">ATCC 44560</strain>
    </source>
</reference>
<protein>
    <submittedName>
        <fullName evidence="2">Uncharacterized protein</fullName>
    </submittedName>
</protein>
<name>W6YJS1_COCMI</name>
<keyword evidence="3" id="KW-1185">Reference proteome</keyword>
<feature type="region of interest" description="Disordered" evidence="1">
    <location>
        <begin position="165"/>
        <end position="198"/>
    </location>
</feature>
<evidence type="ECO:0000313" key="3">
    <source>
        <dbReference type="Proteomes" id="UP000054032"/>
    </source>
</evidence>
<evidence type="ECO:0000256" key="1">
    <source>
        <dbReference type="SAM" id="MobiDB-lite"/>
    </source>
</evidence>
<dbReference type="RefSeq" id="XP_007693858.1">
    <property type="nucleotide sequence ID" value="XM_007695668.1"/>
</dbReference>
<dbReference type="Proteomes" id="UP000054032">
    <property type="component" value="Unassembled WGS sequence"/>
</dbReference>
<feature type="compositionally biased region" description="Low complexity" evidence="1">
    <location>
        <begin position="1"/>
        <end position="13"/>
    </location>
</feature>
<accession>W6YJS1</accession>
<dbReference type="OrthoDB" id="3693080at2759"/>
<organism evidence="2 3">
    <name type="scientific">Bipolaris oryzae ATCC 44560</name>
    <dbReference type="NCBI Taxonomy" id="930090"/>
    <lineage>
        <taxon>Eukaryota</taxon>
        <taxon>Fungi</taxon>
        <taxon>Dikarya</taxon>
        <taxon>Ascomycota</taxon>
        <taxon>Pezizomycotina</taxon>
        <taxon>Dothideomycetes</taxon>
        <taxon>Pleosporomycetidae</taxon>
        <taxon>Pleosporales</taxon>
        <taxon>Pleosporineae</taxon>
        <taxon>Pleosporaceae</taxon>
        <taxon>Bipolaris</taxon>
    </lineage>
</organism>
<dbReference type="GeneID" id="19118203"/>
<feature type="region of interest" description="Disordered" evidence="1">
    <location>
        <begin position="1"/>
        <end position="30"/>
    </location>
</feature>
<gene>
    <name evidence="2" type="ORF">COCMIDRAFT_10301</name>
</gene>
<dbReference type="HOGENOM" id="CLU_1377892_0_0_1"/>
<dbReference type="EMBL" id="KI964301">
    <property type="protein sequence ID" value="EUC39622.1"/>
    <property type="molecule type" value="Genomic_DNA"/>
</dbReference>
<sequence>MATNTNEANGTAASEQPPMQTPNSQPAYDFSSLLPQRDIDAFYSAEYGETTDEDRYDWILLFCGLRQDWLKVQEDIRIIADEGVDINSEASYFFGQFHEVMQERVAAVARGEPIVVKGHPDRVPGQMMKKWAADIAAGKPSLYHRLEAALAEAFKERGLLGSHGLDPNMAKATSSAENLEAGPTGSGESTSAGDEAQA</sequence>
<feature type="compositionally biased region" description="Polar residues" evidence="1">
    <location>
        <begin position="17"/>
        <end position="26"/>
    </location>
</feature>
<evidence type="ECO:0000313" key="2">
    <source>
        <dbReference type="EMBL" id="EUC39622.1"/>
    </source>
</evidence>